<keyword evidence="1" id="KW-0805">Transcription regulation</keyword>
<accession>A0ABY4YIX1</accession>
<dbReference type="InterPro" id="IPR051081">
    <property type="entry name" value="HTH_MetalResp_TranReg"/>
</dbReference>
<gene>
    <name evidence="6" type="ORF">NF557_17095</name>
</gene>
<dbReference type="Proteomes" id="UP001056535">
    <property type="component" value="Chromosome"/>
</dbReference>
<evidence type="ECO:0000256" key="2">
    <source>
        <dbReference type="ARBA" id="ARBA00023125"/>
    </source>
</evidence>
<dbReference type="SUPFAM" id="SSF46785">
    <property type="entry name" value="Winged helix' DNA-binding domain"/>
    <property type="match status" value="1"/>
</dbReference>
<evidence type="ECO:0000256" key="1">
    <source>
        <dbReference type="ARBA" id="ARBA00023015"/>
    </source>
</evidence>
<dbReference type="PANTHER" id="PTHR33154">
    <property type="entry name" value="TRANSCRIPTIONAL REGULATOR, ARSR FAMILY"/>
    <property type="match status" value="1"/>
</dbReference>
<evidence type="ECO:0000256" key="4">
    <source>
        <dbReference type="SAM" id="MobiDB-lite"/>
    </source>
</evidence>
<dbReference type="Pfam" id="PF01022">
    <property type="entry name" value="HTH_5"/>
    <property type="match status" value="1"/>
</dbReference>
<reference evidence="6" key="1">
    <citation type="submission" date="2022-06" db="EMBL/GenBank/DDBJ databases">
        <title>Ornithinimicrobium JY.X270.</title>
        <authorList>
            <person name="Huang Y."/>
        </authorList>
    </citation>
    <scope>NUCLEOTIDE SEQUENCE</scope>
    <source>
        <strain evidence="6">JY.X270</strain>
    </source>
</reference>
<dbReference type="EMBL" id="CP099490">
    <property type="protein sequence ID" value="USQ76278.1"/>
    <property type="molecule type" value="Genomic_DNA"/>
</dbReference>
<proteinExistence type="predicted"/>
<dbReference type="InterPro" id="IPR036388">
    <property type="entry name" value="WH-like_DNA-bd_sf"/>
</dbReference>
<dbReference type="SMART" id="SM00418">
    <property type="entry name" value="HTH_ARSR"/>
    <property type="match status" value="1"/>
</dbReference>
<name>A0ABY4YIX1_9MICO</name>
<dbReference type="PANTHER" id="PTHR33154:SF33">
    <property type="entry name" value="TRANSCRIPTIONAL REPRESSOR SDPR"/>
    <property type="match status" value="1"/>
</dbReference>
<keyword evidence="7" id="KW-1185">Reference proteome</keyword>
<dbReference type="InterPro" id="IPR036390">
    <property type="entry name" value="WH_DNA-bd_sf"/>
</dbReference>
<keyword evidence="2" id="KW-0238">DNA-binding</keyword>
<organism evidence="6 7">
    <name type="scientific">Ornithinimicrobium cryptoxanthini</name>
    <dbReference type="NCBI Taxonomy" id="2934161"/>
    <lineage>
        <taxon>Bacteria</taxon>
        <taxon>Bacillati</taxon>
        <taxon>Actinomycetota</taxon>
        <taxon>Actinomycetes</taxon>
        <taxon>Micrococcales</taxon>
        <taxon>Ornithinimicrobiaceae</taxon>
        <taxon>Ornithinimicrobium</taxon>
    </lineage>
</organism>
<dbReference type="InterPro" id="IPR011991">
    <property type="entry name" value="ArsR-like_HTH"/>
</dbReference>
<protein>
    <submittedName>
        <fullName evidence="6">Metalloregulator ArsR/SmtB family transcription factor</fullName>
    </submittedName>
</protein>
<dbReference type="InterPro" id="IPR001845">
    <property type="entry name" value="HTH_ArsR_DNA-bd_dom"/>
</dbReference>
<evidence type="ECO:0000259" key="5">
    <source>
        <dbReference type="PROSITE" id="PS50987"/>
    </source>
</evidence>
<evidence type="ECO:0000313" key="6">
    <source>
        <dbReference type="EMBL" id="USQ76278.1"/>
    </source>
</evidence>
<evidence type="ECO:0000256" key="3">
    <source>
        <dbReference type="ARBA" id="ARBA00023163"/>
    </source>
</evidence>
<dbReference type="Gene3D" id="1.10.10.10">
    <property type="entry name" value="Winged helix-like DNA-binding domain superfamily/Winged helix DNA-binding domain"/>
    <property type="match status" value="1"/>
</dbReference>
<feature type="domain" description="HTH arsR-type" evidence="5">
    <location>
        <begin position="1"/>
        <end position="87"/>
    </location>
</feature>
<evidence type="ECO:0000313" key="7">
    <source>
        <dbReference type="Proteomes" id="UP001056535"/>
    </source>
</evidence>
<keyword evidence="3" id="KW-0804">Transcription</keyword>
<dbReference type="PROSITE" id="PS50987">
    <property type="entry name" value="HTH_ARSR_2"/>
    <property type="match status" value="1"/>
</dbReference>
<dbReference type="NCBIfam" id="NF033788">
    <property type="entry name" value="HTH_metalloreg"/>
    <property type="match status" value="1"/>
</dbReference>
<sequence>MNIFAAIADPVRRSLLEQLAREGPTRVVDLTRGRGISRPAVSRHLRVLGDAGLVRAIDHGRERHFELVTDALAEVSNWTATLTAKSASAPQPPVAGHHLDALGLEVRRTVRERGTQPGTRHTAASSTATGEIA</sequence>
<dbReference type="PRINTS" id="PR00778">
    <property type="entry name" value="HTHARSR"/>
</dbReference>
<dbReference type="RefSeq" id="WP_252620973.1">
    <property type="nucleotide sequence ID" value="NZ_CP099490.1"/>
</dbReference>
<dbReference type="CDD" id="cd00090">
    <property type="entry name" value="HTH_ARSR"/>
    <property type="match status" value="1"/>
</dbReference>
<feature type="compositionally biased region" description="Polar residues" evidence="4">
    <location>
        <begin position="116"/>
        <end position="133"/>
    </location>
</feature>
<feature type="region of interest" description="Disordered" evidence="4">
    <location>
        <begin position="111"/>
        <end position="133"/>
    </location>
</feature>